<keyword evidence="2" id="KW-1185">Reference proteome</keyword>
<dbReference type="InParanoid" id="A0A2P6NXW8"/>
<dbReference type="AlphaFoldDB" id="A0A2P6NXW8"/>
<gene>
    <name evidence="1" type="ORF">PROFUN_00271</name>
</gene>
<comment type="caution">
    <text evidence="1">The sequence shown here is derived from an EMBL/GenBank/DDBJ whole genome shotgun (WGS) entry which is preliminary data.</text>
</comment>
<proteinExistence type="predicted"/>
<sequence>MVQRDIARDILRPDRLRRAQTAHSTITRTHALPRYQMAAIFLPPNTNYYSVHEESTSSSSSDDASDELKEYEQRWKSFNNTIEKFGYNIVSEIFCFLTPDCDDRREKNKRD</sequence>
<dbReference type="EMBL" id="MDYQ01000007">
    <property type="protein sequence ID" value="PRP88803.1"/>
    <property type="molecule type" value="Genomic_DNA"/>
</dbReference>
<evidence type="ECO:0000313" key="1">
    <source>
        <dbReference type="EMBL" id="PRP88803.1"/>
    </source>
</evidence>
<reference evidence="1 2" key="1">
    <citation type="journal article" date="2018" name="Genome Biol. Evol.">
        <title>Multiple Roots of Fruiting Body Formation in Amoebozoa.</title>
        <authorList>
            <person name="Hillmann F."/>
            <person name="Forbes G."/>
            <person name="Novohradska S."/>
            <person name="Ferling I."/>
            <person name="Riege K."/>
            <person name="Groth M."/>
            <person name="Westermann M."/>
            <person name="Marz M."/>
            <person name="Spaller T."/>
            <person name="Winckler T."/>
            <person name="Schaap P."/>
            <person name="Glockner G."/>
        </authorList>
    </citation>
    <scope>NUCLEOTIDE SEQUENCE [LARGE SCALE GENOMIC DNA]</scope>
    <source>
        <strain evidence="1 2">Jena</strain>
    </source>
</reference>
<protein>
    <submittedName>
        <fullName evidence="1">Uncharacterized protein</fullName>
    </submittedName>
</protein>
<accession>A0A2P6NXW8</accession>
<name>A0A2P6NXW8_9EUKA</name>
<evidence type="ECO:0000313" key="2">
    <source>
        <dbReference type="Proteomes" id="UP000241769"/>
    </source>
</evidence>
<organism evidence="1 2">
    <name type="scientific">Planoprotostelium fungivorum</name>
    <dbReference type="NCBI Taxonomy" id="1890364"/>
    <lineage>
        <taxon>Eukaryota</taxon>
        <taxon>Amoebozoa</taxon>
        <taxon>Evosea</taxon>
        <taxon>Variosea</taxon>
        <taxon>Cavosteliida</taxon>
        <taxon>Cavosteliaceae</taxon>
        <taxon>Planoprotostelium</taxon>
    </lineage>
</organism>
<dbReference type="Proteomes" id="UP000241769">
    <property type="component" value="Unassembled WGS sequence"/>
</dbReference>